<comment type="caution">
    <text evidence="3">The sequence shown here is derived from an EMBL/GenBank/DDBJ whole genome shotgun (WGS) entry which is preliminary data.</text>
</comment>
<sequence>MAYDETLPLKLISMKDNDILGQHDSHGFCLLYSNGDVDSNSKSKVFDSDLHEVVCINDHIYYVANDGICCCDMQGDEIWKFQHLQLRKPYALTSNGSNILITTDYQTGYVFAIGTDGKSRLNIYADERLRYVNSMNYDYSNKKLLMVTEKGTVLMYDVASVNIIIGLNEEICQLAAKNSVIYVIINIYQQSPLFFCPECDEKLCERCSANHSVARLSRNHECMTLQNISKLPQFVQDTKLYCIDHEEMYEYFCCEHNEPCCSNCLRDVHSECHNMSSIQNIVKDVKFSSVFYDLVNMLSYLNNNISKVIDDRTENLHELKTQKMKFRKDIRSARASVYAILGKFEDHIKMDMNKEFSEKEKWCGWIISDSLNKRLVILNNNGEFKKQLSLSFVPLGLAFLKGTQIIIVPYRDQKLIFFDVEKGLSFKKVTFDSNFQLRSISVRENEIIIQNDSYGFSLLDLDGTVKTKTESILSDKNSHEALCIKEHIYYVASDGLSCCDMNGDEIWTFEHLTLKTPFALTSNGSDILFTIDFESGCVFAVGTDGILFKILTKSSGHFKYASSMYFNKEKNQLLILTLNGNVFKFDVVNKNA</sequence>
<dbReference type="CDD" id="cd19757">
    <property type="entry name" value="Bbox1"/>
    <property type="match status" value="1"/>
</dbReference>
<dbReference type="SUPFAM" id="SSF57845">
    <property type="entry name" value="B-box zinc-binding domain"/>
    <property type="match status" value="1"/>
</dbReference>
<dbReference type="Proteomes" id="UP000683360">
    <property type="component" value="Unassembled WGS sequence"/>
</dbReference>
<dbReference type="OrthoDB" id="10066958at2759"/>
<feature type="domain" description="B box-type" evidence="2">
    <location>
        <begin position="194"/>
        <end position="225"/>
    </location>
</feature>
<keyword evidence="1" id="KW-0863">Zinc-finger</keyword>
<gene>
    <name evidence="3" type="ORF">MEDL_37313</name>
</gene>
<evidence type="ECO:0000256" key="1">
    <source>
        <dbReference type="PROSITE-ProRule" id="PRU00024"/>
    </source>
</evidence>
<dbReference type="PROSITE" id="PS50119">
    <property type="entry name" value="ZF_BBOX"/>
    <property type="match status" value="1"/>
</dbReference>
<dbReference type="EMBL" id="CAJPWZ010001796">
    <property type="protein sequence ID" value="CAG2224088.1"/>
    <property type="molecule type" value="Genomic_DNA"/>
</dbReference>
<keyword evidence="1" id="KW-0479">Metal-binding</keyword>
<dbReference type="AlphaFoldDB" id="A0A8S3T0E5"/>
<proteinExistence type="predicted"/>
<keyword evidence="1" id="KW-0862">Zinc</keyword>
<dbReference type="InterPro" id="IPR000315">
    <property type="entry name" value="Znf_B-box"/>
</dbReference>
<evidence type="ECO:0000313" key="3">
    <source>
        <dbReference type="EMBL" id="CAG2224088.1"/>
    </source>
</evidence>
<accession>A0A8S3T0E5</accession>
<dbReference type="SUPFAM" id="SSF63825">
    <property type="entry name" value="YWTD domain"/>
    <property type="match status" value="1"/>
</dbReference>
<dbReference type="GO" id="GO:0008270">
    <property type="term" value="F:zinc ion binding"/>
    <property type="evidence" value="ECO:0007669"/>
    <property type="project" value="UniProtKB-KW"/>
</dbReference>
<dbReference type="SUPFAM" id="SSF63829">
    <property type="entry name" value="Calcium-dependent phosphotriesterase"/>
    <property type="match status" value="1"/>
</dbReference>
<keyword evidence="4" id="KW-1185">Reference proteome</keyword>
<protein>
    <recommendedName>
        <fullName evidence="2">B box-type domain-containing protein</fullName>
    </recommendedName>
</protein>
<evidence type="ECO:0000313" key="4">
    <source>
        <dbReference type="Proteomes" id="UP000683360"/>
    </source>
</evidence>
<name>A0A8S3T0E5_MYTED</name>
<dbReference type="Gene3D" id="3.30.160.60">
    <property type="entry name" value="Classic Zinc Finger"/>
    <property type="match status" value="1"/>
</dbReference>
<organism evidence="3 4">
    <name type="scientific">Mytilus edulis</name>
    <name type="common">Blue mussel</name>
    <dbReference type="NCBI Taxonomy" id="6550"/>
    <lineage>
        <taxon>Eukaryota</taxon>
        <taxon>Metazoa</taxon>
        <taxon>Spiralia</taxon>
        <taxon>Lophotrochozoa</taxon>
        <taxon>Mollusca</taxon>
        <taxon>Bivalvia</taxon>
        <taxon>Autobranchia</taxon>
        <taxon>Pteriomorphia</taxon>
        <taxon>Mytilida</taxon>
        <taxon>Mytiloidea</taxon>
        <taxon>Mytilidae</taxon>
        <taxon>Mytilinae</taxon>
        <taxon>Mytilus</taxon>
    </lineage>
</organism>
<reference evidence="3" key="1">
    <citation type="submission" date="2021-03" db="EMBL/GenBank/DDBJ databases">
        <authorList>
            <person name="Bekaert M."/>
        </authorList>
    </citation>
    <scope>NUCLEOTIDE SEQUENCE</scope>
</reference>
<evidence type="ECO:0000259" key="2">
    <source>
        <dbReference type="PROSITE" id="PS50119"/>
    </source>
</evidence>